<dbReference type="Gene3D" id="3.30.300.30">
    <property type="match status" value="1"/>
</dbReference>
<organism evidence="5 6">
    <name type="scientific">Chromohalobacter moromii</name>
    <dbReference type="NCBI Taxonomy" id="2860329"/>
    <lineage>
        <taxon>Bacteria</taxon>
        <taxon>Pseudomonadati</taxon>
        <taxon>Pseudomonadota</taxon>
        <taxon>Gammaproteobacteria</taxon>
        <taxon>Oceanospirillales</taxon>
        <taxon>Halomonadaceae</taxon>
        <taxon>Chromohalobacter</taxon>
    </lineage>
</organism>
<dbReference type="GO" id="GO:0031956">
    <property type="term" value="F:medium-chain fatty acid-CoA ligase activity"/>
    <property type="evidence" value="ECO:0007669"/>
    <property type="project" value="TreeGrafter"/>
</dbReference>
<sequence length="614" mass="68387">MTNDAAHGPLLAARWRECEPARAVAWQTDVHTETSWRTLETFQSDIGAWQAALDARAESPCSWILSTHDPYRFGCALIAAWERGDHVILPADTRPATLEALDALGAIRLGDIAGGLTASDTPRAPRWGALEAERVAVTLYTSGSTGEPQRLDKRFAQLDAELAMHAELWPLDARLTLSQVSHQHIYGLLFSVLRPLCERAPFAAEMCRYPETLHLWLARWYAQTQREAVLISAPPTLERLPETLDWPAVDGILARIHSSGAPLPRNAAEHAQRLLGTEVHEVYGSSETGGIAWRIQSQNTGWTAFPGVEIRDDAEHQLWLRAPWLSTPATWTPQADRVVVEGTRFQLLGRSDRIAKVGGKRVSLTAFDRALGELPDVRRAHCTPLPRRDGRLGAIVELIPEAVPHDHDARRQLIQALRAALMPRFENAVLPRYWRFVEAWPRDAQGKLGATCLSRLFADLDDPRAPRWLGETLDGPQSARLILEVPERLAYAEGHFATQPVVPGVVMVRWALHAARESLGLHGVCRDMTRIKFPLLLLPGERVTLTLDVTHDSPREATHDKVHHRAHNNAHDNAHNDAHKNDMTTRLRFTFTSQRGTHGTGTLTLTPQEGAHHA</sequence>
<gene>
    <name evidence="5" type="ORF">KZO87_05885</name>
</gene>
<evidence type="ECO:0000259" key="4">
    <source>
        <dbReference type="Pfam" id="PF22818"/>
    </source>
</evidence>
<protein>
    <submittedName>
        <fullName evidence="5">AMP-binding protein</fullName>
    </submittedName>
</protein>
<dbReference type="Pfam" id="PF22818">
    <property type="entry name" value="ApeI-like"/>
    <property type="match status" value="1"/>
</dbReference>
<dbReference type="GO" id="GO:0006631">
    <property type="term" value="P:fatty acid metabolic process"/>
    <property type="evidence" value="ECO:0007669"/>
    <property type="project" value="TreeGrafter"/>
</dbReference>
<dbReference type="SUPFAM" id="SSF54637">
    <property type="entry name" value="Thioesterase/thiol ester dehydrase-isomerase"/>
    <property type="match status" value="1"/>
</dbReference>
<evidence type="ECO:0000256" key="1">
    <source>
        <dbReference type="ARBA" id="ARBA00006432"/>
    </source>
</evidence>
<dbReference type="InterPro" id="IPR000873">
    <property type="entry name" value="AMP-dep_synth/lig_dom"/>
</dbReference>
<dbReference type="InterPro" id="IPR029069">
    <property type="entry name" value="HotDog_dom_sf"/>
</dbReference>
<accession>A0A9X3B533</accession>
<name>A0A9X3B533_9GAMM</name>
<dbReference type="AlphaFoldDB" id="A0A9X3B533"/>
<keyword evidence="6" id="KW-1185">Reference proteome</keyword>
<dbReference type="Proteomes" id="UP001145353">
    <property type="component" value="Unassembled WGS sequence"/>
</dbReference>
<dbReference type="EMBL" id="JAHXDE010000002">
    <property type="protein sequence ID" value="MCT8504898.1"/>
    <property type="molecule type" value="Genomic_DNA"/>
</dbReference>
<dbReference type="PANTHER" id="PTHR43201:SF8">
    <property type="entry name" value="ACYL-COA SYNTHETASE FAMILY MEMBER 3"/>
    <property type="match status" value="1"/>
</dbReference>
<dbReference type="InterPro" id="IPR042099">
    <property type="entry name" value="ANL_N_sf"/>
</dbReference>
<dbReference type="SUPFAM" id="SSF56801">
    <property type="entry name" value="Acetyl-CoA synthetase-like"/>
    <property type="match status" value="1"/>
</dbReference>
<reference evidence="5" key="1">
    <citation type="submission" date="2021-07" db="EMBL/GenBank/DDBJ databases">
        <authorList>
            <person name="Luelf R.H."/>
        </authorList>
    </citation>
    <scope>NUCLEOTIDE SEQUENCE</scope>
    <source>
        <strain evidence="5">TMW 2.2304</strain>
    </source>
</reference>
<dbReference type="PANTHER" id="PTHR43201">
    <property type="entry name" value="ACYL-COA SYNTHETASE"/>
    <property type="match status" value="1"/>
</dbReference>
<feature type="domain" description="AMP-dependent synthetase/ligase" evidence="3">
    <location>
        <begin position="129"/>
        <end position="296"/>
    </location>
</feature>
<comment type="similarity">
    <text evidence="1">Belongs to the ATP-dependent AMP-binding enzyme family.</text>
</comment>
<reference evidence="5" key="2">
    <citation type="journal article" date="2022" name="Syst. Appl. Microbiol.">
        <title>Chromohalobacter moromii sp. nov., a moderately halophilic bacterium isolated from lupine-based moromi fermentation.</title>
        <authorList>
            <person name="Lulf R.H."/>
            <person name="Hilgarth M."/>
            <person name="Ehrmann M.A."/>
        </authorList>
    </citation>
    <scope>NUCLEOTIDE SEQUENCE</scope>
    <source>
        <strain evidence="5">TMW 2.2304</strain>
    </source>
</reference>
<dbReference type="Pfam" id="PF00501">
    <property type="entry name" value="AMP-binding"/>
    <property type="match status" value="1"/>
</dbReference>
<dbReference type="RefSeq" id="WP_247639761.1">
    <property type="nucleotide sequence ID" value="NZ_JAHXCZ010000002.1"/>
</dbReference>
<feature type="compositionally biased region" description="Low complexity" evidence="2">
    <location>
        <begin position="596"/>
        <end position="606"/>
    </location>
</feature>
<evidence type="ECO:0000313" key="5">
    <source>
        <dbReference type="EMBL" id="MCT8504898.1"/>
    </source>
</evidence>
<dbReference type="InterPro" id="IPR045851">
    <property type="entry name" value="AMP-bd_C_sf"/>
</dbReference>
<feature type="region of interest" description="Disordered" evidence="2">
    <location>
        <begin position="594"/>
        <end position="614"/>
    </location>
</feature>
<comment type="caution">
    <text evidence="5">The sequence shown here is derived from an EMBL/GenBank/DDBJ whole genome shotgun (WGS) entry which is preliminary data.</text>
</comment>
<evidence type="ECO:0000256" key="2">
    <source>
        <dbReference type="SAM" id="MobiDB-lite"/>
    </source>
</evidence>
<evidence type="ECO:0000313" key="6">
    <source>
        <dbReference type="Proteomes" id="UP001145353"/>
    </source>
</evidence>
<proteinExistence type="inferred from homology"/>
<feature type="domain" description="ApeI dehydratase-like" evidence="4">
    <location>
        <begin position="477"/>
        <end position="553"/>
    </location>
</feature>
<dbReference type="Gene3D" id="3.40.50.12780">
    <property type="entry name" value="N-terminal domain of ligase-like"/>
    <property type="match status" value="1"/>
</dbReference>
<dbReference type="Gene3D" id="3.10.129.10">
    <property type="entry name" value="Hotdog Thioesterase"/>
    <property type="match status" value="1"/>
</dbReference>
<dbReference type="InterPro" id="IPR054545">
    <property type="entry name" value="ApeI-like"/>
</dbReference>
<evidence type="ECO:0000259" key="3">
    <source>
        <dbReference type="Pfam" id="PF00501"/>
    </source>
</evidence>